<dbReference type="PANTHER" id="PTHR38790:SF4">
    <property type="entry name" value="2EXR DOMAIN-CONTAINING PROTEIN"/>
    <property type="match status" value="1"/>
</dbReference>
<keyword evidence="2" id="KW-1185">Reference proteome</keyword>
<gene>
    <name evidence="1" type="ORF">BDU57DRAFT_542374</name>
</gene>
<organism evidence="1 2">
    <name type="scientific">Ampelomyces quisqualis</name>
    <name type="common">Powdery mildew agent</name>
    <dbReference type="NCBI Taxonomy" id="50730"/>
    <lineage>
        <taxon>Eukaryota</taxon>
        <taxon>Fungi</taxon>
        <taxon>Dikarya</taxon>
        <taxon>Ascomycota</taxon>
        <taxon>Pezizomycotina</taxon>
        <taxon>Dothideomycetes</taxon>
        <taxon>Pleosporomycetidae</taxon>
        <taxon>Pleosporales</taxon>
        <taxon>Pleosporineae</taxon>
        <taxon>Phaeosphaeriaceae</taxon>
        <taxon>Ampelomyces</taxon>
    </lineage>
</organism>
<name>A0A6A5QAY7_AMPQU</name>
<evidence type="ECO:0000313" key="1">
    <source>
        <dbReference type="EMBL" id="KAF1912549.1"/>
    </source>
</evidence>
<dbReference type="AlphaFoldDB" id="A0A6A5QAY7"/>
<dbReference type="Proteomes" id="UP000800096">
    <property type="component" value="Unassembled WGS sequence"/>
</dbReference>
<reference evidence="1" key="1">
    <citation type="journal article" date="2020" name="Stud. Mycol.">
        <title>101 Dothideomycetes genomes: a test case for predicting lifestyles and emergence of pathogens.</title>
        <authorList>
            <person name="Haridas S."/>
            <person name="Albert R."/>
            <person name="Binder M."/>
            <person name="Bloem J."/>
            <person name="Labutti K."/>
            <person name="Salamov A."/>
            <person name="Andreopoulos B."/>
            <person name="Baker S."/>
            <person name="Barry K."/>
            <person name="Bills G."/>
            <person name="Bluhm B."/>
            <person name="Cannon C."/>
            <person name="Castanera R."/>
            <person name="Culley D."/>
            <person name="Daum C."/>
            <person name="Ezra D."/>
            <person name="Gonzalez J."/>
            <person name="Henrissat B."/>
            <person name="Kuo A."/>
            <person name="Liang C."/>
            <person name="Lipzen A."/>
            <person name="Lutzoni F."/>
            <person name="Magnuson J."/>
            <person name="Mondo S."/>
            <person name="Nolan M."/>
            <person name="Ohm R."/>
            <person name="Pangilinan J."/>
            <person name="Park H.-J."/>
            <person name="Ramirez L."/>
            <person name="Alfaro M."/>
            <person name="Sun H."/>
            <person name="Tritt A."/>
            <person name="Yoshinaga Y."/>
            <person name="Zwiers L.-H."/>
            <person name="Turgeon B."/>
            <person name="Goodwin S."/>
            <person name="Spatafora J."/>
            <person name="Crous P."/>
            <person name="Grigoriev I."/>
        </authorList>
    </citation>
    <scope>NUCLEOTIDE SEQUENCE</scope>
    <source>
        <strain evidence="1">HMLAC05119</strain>
    </source>
</reference>
<evidence type="ECO:0000313" key="2">
    <source>
        <dbReference type="Proteomes" id="UP000800096"/>
    </source>
</evidence>
<proteinExistence type="predicted"/>
<accession>A0A6A5QAY7</accession>
<dbReference type="EMBL" id="ML979140">
    <property type="protein sequence ID" value="KAF1912549.1"/>
    <property type="molecule type" value="Genomic_DNA"/>
</dbReference>
<sequence length="219" mass="25388">MVELKECDQFKAAVVQDSNASALLAAIATRKDRESPFLRLPGEIRNLIYLYICSDDTYVFIKAFNTNRIYRISSRPHGLGIILVCRQIHRETDLLLYQLNEFHCIGLQACEMLHTKFNMAQRAAIRRLSVELTLDEDCMRITRGCEMGVRARGFCLSQIYPNLQRVVMFDRLTDQGRSPSSDRNKQVSREILINWFRDGNEQVEVVFARQTMFGVELEE</sequence>
<protein>
    <submittedName>
        <fullName evidence="1">Uncharacterized protein</fullName>
    </submittedName>
</protein>
<dbReference type="OrthoDB" id="5413827at2759"/>
<dbReference type="PANTHER" id="PTHR38790">
    <property type="entry name" value="2EXR DOMAIN-CONTAINING PROTEIN-RELATED"/>
    <property type="match status" value="1"/>
</dbReference>